<dbReference type="GO" id="GO:0016702">
    <property type="term" value="F:oxidoreductase activity, acting on single donors with incorporation of molecular oxygen, incorporation of two atoms of oxygen"/>
    <property type="evidence" value="ECO:0007669"/>
    <property type="project" value="InterPro"/>
</dbReference>
<dbReference type="Gene3D" id="2.40.10.10">
    <property type="entry name" value="Trypsin-like serine proteases"/>
    <property type="match status" value="1"/>
</dbReference>
<reference evidence="5" key="1">
    <citation type="submission" date="2022-03" db="EMBL/GenBank/DDBJ databases">
        <authorList>
            <person name="Martin C."/>
        </authorList>
    </citation>
    <scope>NUCLEOTIDE SEQUENCE</scope>
</reference>
<dbReference type="CDD" id="cd00190">
    <property type="entry name" value="Tryp_SPc"/>
    <property type="match status" value="1"/>
</dbReference>
<dbReference type="InterPro" id="IPR043504">
    <property type="entry name" value="Peptidase_S1_PA_chymotrypsin"/>
</dbReference>
<dbReference type="PANTHER" id="PTHR24252">
    <property type="entry name" value="ACROSIN-RELATED"/>
    <property type="match status" value="1"/>
</dbReference>
<dbReference type="InterPro" id="IPR033116">
    <property type="entry name" value="TRYPSIN_SER"/>
</dbReference>
<organism evidence="5 6">
    <name type="scientific">Owenia fusiformis</name>
    <name type="common">Polychaete worm</name>
    <dbReference type="NCBI Taxonomy" id="6347"/>
    <lineage>
        <taxon>Eukaryota</taxon>
        <taxon>Metazoa</taxon>
        <taxon>Spiralia</taxon>
        <taxon>Lophotrochozoa</taxon>
        <taxon>Annelida</taxon>
        <taxon>Polychaeta</taxon>
        <taxon>Sedentaria</taxon>
        <taxon>Canalipalpata</taxon>
        <taxon>Sabellida</taxon>
        <taxon>Oweniida</taxon>
        <taxon>Oweniidae</taxon>
        <taxon>Owenia</taxon>
    </lineage>
</organism>
<dbReference type="Pfam" id="PF00089">
    <property type="entry name" value="Trypsin"/>
    <property type="match status" value="1"/>
</dbReference>
<dbReference type="FunFam" id="2.40.10.10:FF:000003">
    <property type="entry name" value="Transmembrane serine protease 3"/>
    <property type="match status" value="1"/>
</dbReference>
<dbReference type="InterPro" id="IPR001007">
    <property type="entry name" value="VWF_dom"/>
</dbReference>
<dbReference type="InterPro" id="IPR015889">
    <property type="entry name" value="Intradiol_dOase_core"/>
</dbReference>
<dbReference type="EMBL" id="CAIIXF020000004">
    <property type="protein sequence ID" value="CAH1780724.1"/>
    <property type="molecule type" value="Genomic_DNA"/>
</dbReference>
<dbReference type="Gene3D" id="2.60.130.10">
    <property type="entry name" value="Aromatic compound dioxygenase"/>
    <property type="match status" value="1"/>
</dbReference>
<dbReference type="InterPro" id="IPR000627">
    <property type="entry name" value="Intradiol_dOase_C"/>
</dbReference>
<dbReference type="PRINTS" id="PR00722">
    <property type="entry name" value="CHYMOTRYPSIN"/>
</dbReference>
<name>A0A8J1Y1Q2_OWEFU</name>
<sequence>MTIAGFVLIGFLSVSTSTGKTCEPTREDVLGPFYKPDTSKNDHICMRYENYTNLPKTSLTGYVRNENCNPLYDVKIEIWQTDDHGDYHRDDTCRGFVVSDTDGFFKFETIHPGRYLNGRQFRPSHIHLYITKSGYHSLVTQIYFEGDPYLGENDGCPPPYCGSDDPKRIVGLEEAGSTMKGSFDIILSGSRDTINVQNDKREKKDKETAGHCDYNDKTKRNGTTFKHADKCNKCECLNGIVKCSNKKRCSGCKYEGTRHKNGEYFFSSDKCKKCICISGSKKAKCEEIQCEPTTCTYGDRQYKKGKQWLADDKCNKCKCRLTGSGLESVCSDSRLCRMCIYKGDRYKVGDVFQETDCRRCECHIKNNTVCNITCDYCSSNGRQYRTGEKWRHADRCNECRCKEGLVICSDLAKCKTCLVGGITYKSGEDFLLDGCVECKCVASNRLDCSSRCEGPPPANATCGVRPDVGQSRITGGTVVHPEFSWPWMVTIRNRNIEVGKLRHVCGAAIVNRNWVVTAAHCFSNKKAGRDPDDFVLFFGKHHRINFEPGQMSRDVELIIIHEEFDKASQYDSDIALMKFKEPLNYTERVQPLCVAKTNATFCVMIGWGSTARGDITKDIFFRVELADLLHQVIVPLIDTSICNRRDWLAGRISENMLCAGFEEGGKDACMGDSGGPMFCADNLNQWTLKGIASWGIGCGVAKRPGVYTKVENFLDWIDEKIEIHG</sequence>
<dbReference type="SUPFAM" id="SSF57603">
    <property type="entry name" value="FnI-like domain"/>
    <property type="match status" value="3"/>
</dbReference>
<dbReference type="PROSITE" id="PS00134">
    <property type="entry name" value="TRYPSIN_HIS"/>
    <property type="match status" value="1"/>
</dbReference>
<evidence type="ECO:0000256" key="4">
    <source>
        <dbReference type="ARBA" id="ARBA00023157"/>
    </source>
</evidence>
<dbReference type="GO" id="GO:0004252">
    <property type="term" value="F:serine-type endopeptidase activity"/>
    <property type="evidence" value="ECO:0007669"/>
    <property type="project" value="InterPro"/>
</dbReference>
<dbReference type="InterPro" id="IPR018114">
    <property type="entry name" value="TRYPSIN_HIS"/>
</dbReference>
<proteinExistence type="predicted"/>
<evidence type="ECO:0000313" key="6">
    <source>
        <dbReference type="Proteomes" id="UP000749559"/>
    </source>
</evidence>
<evidence type="ECO:0000256" key="1">
    <source>
        <dbReference type="ARBA" id="ARBA00022670"/>
    </source>
</evidence>
<dbReference type="InterPro" id="IPR001314">
    <property type="entry name" value="Peptidase_S1A"/>
</dbReference>
<evidence type="ECO:0000256" key="3">
    <source>
        <dbReference type="ARBA" id="ARBA00022825"/>
    </source>
</evidence>
<keyword evidence="6" id="KW-1185">Reference proteome</keyword>
<dbReference type="InterPro" id="IPR009003">
    <property type="entry name" value="Peptidase_S1_PA"/>
</dbReference>
<dbReference type="PROSITE" id="PS50184">
    <property type="entry name" value="VWFC_2"/>
    <property type="match status" value="1"/>
</dbReference>
<dbReference type="PROSITE" id="PS50240">
    <property type="entry name" value="TRYPSIN_DOM"/>
    <property type="match status" value="1"/>
</dbReference>
<dbReference type="PANTHER" id="PTHR24252:SF18">
    <property type="entry name" value="OVOCHYMASE 1"/>
    <property type="match status" value="1"/>
</dbReference>
<dbReference type="SUPFAM" id="SSF50494">
    <property type="entry name" value="Trypsin-like serine proteases"/>
    <property type="match status" value="1"/>
</dbReference>
<dbReference type="OrthoDB" id="45055at2759"/>
<dbReference type="Proteomes" id="UP000749559">
    <property type="component" value="Unassembled WGS sequence"/>
</dbReference>
<keyword evidence="2" id="KW-0378">Hydrolase</keyword>
<dbReference type="PROSITE" id="PS00135">
    <property type="entry name" value="TRYPSIN_SER"/>
    <property type="match status" value="1"/>
</dbReference>
<accession>A0A8J1Y1Q2</accession>
<dbReference type="GO" id="GO:0008199">
    <property type="term" value="F:ferric iron binding"/>
    <property type="evidence" value="ECO:0007669"/>
    <property type="project" value="InterPro"/>
</dbReference>
<dbReference type="GO" id="GO:0006508">
    <property type="term" value="P:proteolysis"/>
    <property type="evidence" value="ECO:0007669"/>
    <property type="project" value="UniProtKB-KW"/>
</dbReference>
<dbReference type="InterPro" id="IPR001254">
    <property type="entry name" value="Trypsin_dom"/>
</dbReference>
<dbReference type="SMART" id="SM00020">
    <property type="entry name" value="Tryp_SPc"/>
    <property type="match status" value="1"/>
</dbReference>
<dbReference type="Pfam" id="PF00775">
    <property type="entry name" value="Dioxygenase_C"/>
    <property type="match status" value="1"/>
</dbReference>
<dbReference type="AlphaFoldDB" id="A0A8J1Y1Q2"/>
<keyword evidence="4" id="KW-1015">Disulfide bond</keyword>
<dbReference type="Gene3D" id="2.10.70.10">
    <property type="entry name" value="Complement Module, domain 1"/>
    <property type="match status" value="3"/>
</dbReference>
<keyword evidence="1" id="KW-0645">Protease</keyword>
<dbReference type="SUPFAM" id="SSF49482">
    <property type="entry name" value="Aromatic compound dioxygenase"/>
    <property type="match status" value="1"/>
</dbReference>
<gene>
    <name evidence="5" type="ORF">OFUS_LOCUS7378</name>
</gene>
<evidence type="ECO:0000256" key="2">
    <source>
        <dbReference type="ARBA" id="ARBA00022801"/>
    </source>
</evidence>
<keyword evidence="3" id="KW-0720">Serine protease</keyword>
<protein>
    <submittedName>
        <fullName evidence="5">Uncharacterized protein</fullName>
    </submittedName>
</protein>
<evidence type="ECO:0000313" key="5">
    <source>
        <dbReference type="EMBL" id="CAH1780724.1"/>
    </source>
</evidence>
<comment type="caution">
    <text evidence="5">The sequence shown here is derived from an EMBL/GenBank/DDBJ whole genome shotgun (WGS) entry which is preliminary data.</text>
</comment>